<dbReference type="GO" id="GO:0000422">
    <property type="term" value="P:autophagy of mitochondrion"/>
    <property type="evidence" value="ECO:0007669"/>
    <property type="project" value="EnsemblFungi"/>
</dbReference>
<feature type="region of interest" description="Disordered" evidence="11">
    <location>
        <begin position="34"/>
        <end position="90"/>
    </location>
</feature>
<evidence type="ECO:0000256" key="9">
    <source>
        <dbReference type="ARBA" id="ARBA00023316"/>
    </source>
</evidence>
<dbReference type="GO" id="GO:0009272">
    <property type="term" value="P:fungal-type cell wall biogenesis"/>
    <property type="evidence" value="ECO:0007669"/>
    <property type="project" value="EnsemblFungi"/>
</dbReference>
<evidence type="ECO:0000256" key="6">
    <source>
        <dbReference type="ARBA" id="ARBA00022801"/>
    </source>
</evidence>
<reference evidence="13 14" key="1">
    <citation type="submission" date="2017-04" db="EMBL/GenBank/DDBJ databases">
        <title>Draft genome of the yeast Clavispora lusitaniae type strain CBS 6936.</title>
        <authorList>
            <person name="Durrens P."/>
            <person name="Klopp C."/>
            <person name="Biteau N."/>
            <person name="Fitton-Ouhabi V."/>
            <person name="Dementhon K."/>
            <person name="Accoceberry I."/>
            <person name="Sherman D.J."/>
            <person name="Noel T."/>
        </authorList>
    </citation>
    <scope>NUCLEOTIDE SEQUENCE [LARGE SCALE GENOMIC DNA]</scope>
    <source>
        <strain evidence="13 14">CBS 6936</strain>
    </source>
</reference>
<evidence type="ECO:0000256" key="10">
    <source>
        <dbReference type="ARBA" id="ARBA00023326"/>
    </source>
</evidence>
<evidence type="ECO:0000256" key="7">
    <source>
        <dbReference type="ARBA" id="ARBA00023277"/>
    </source>
</evidence>
<feature type="signal peptide" evidence="12">
    <location>
        <begin position="1"/>
        <end position="16"/>
    </location>
</feature>
<comment type="caution">
    <text evidence="13">The sequence shown here is derived from an EMBL/GenBank/DDBJ whole genome shotgun (WGS) entry which is preliminary data.</text>
</comment>
<comment type="similarity">
    <text evidence="2">Belongs to the SUN family.</text>
</comment>
<dbReference type="GO" id="GO:0009277">
    <property type="term" value="C:fungal-type cell wall"/>
    <property type="evidence" value="ECO:0007669"/>
    <property type="project" value="TreeGrafter"/>
</dbReference>
<dbReference type="Pfam" id="PF03856">
    <property type="entry name" value="SUN"/>
    <property type="match status" value="1"/>
</dbReference>
<comment type="subcellular location">
    <subcellularLocation>
        <location evidence="1">Secreted</location>
        <location evidence="1">Cell wall</location>
    </subcellularLocation>
</comment>
<keyword evidence="6" id="KW-0378">Hydrolase</keyword>
<feature type="chain" id="PRO_5041697738" evidence="12">
    <location>
        <begin position="17"/>
        <end position="361"/>
    </location>
</feature>
<dbReference type="EMBL" id="LYUB02000019">
    <property type="protein sequence ID" value="OVF06622.1"/>
    <property type="molecule type" value="Genomic_DNA"/>
</dbReference>
<evidence type="ECO:0000256" key="3">
    <source>
        <dbReference type="ARBA" id="ARBA00022512"/>
    </source>
</evidence>
<dbReference type="PANTHER" id="PTHR31316">
    <property type="entry name" value="BETA-GLUCOSIDASE-LIKE PROTEIN NCA3, MITOCHONDRIAL-RELATED"/>
    <property type="match status" value="1"/>
</dbReference>
<dbReference type="Proteomes" id="UP000195602">
    <property type="component" value="Unassembled WGS sequence"/>
</dbReference>
<feature type="compositionally biased region" description="Low complexity" evidence="11">
    <location>
        <begin position="50"/>
        <end position="87"/>
    </location>
</feature>
<keyword evidence="5 12" id="KW-0732">Signal</keyword>
<dbReference type="AlphaFoldDB" id="A0AA91PW49"/>
<evidence type="ECO:0000313" key="14">
    <source>
        <dbReference type="Proteomes" id="UP000195602"/>
    </source>
</evidence>
<dbReference type="PANTHER" id="PTHR31316:SF0">
    <property type="entry name" value="SECRETED BETA-GLUCOSIDASE SIM1-RELATED"/>
    <property type="match status" value="1"/>
</dbReference>
<dbReference type="GO" id="GO:0005743">
    <property type="term" value="C:mitochondrial inner membrane"/>
    <property type="evidence" value="ECO:0007669"/>
    <property type="project" value="EnsemblFungi"/>
</dbReference>
<keyword evidence="9" id="KW-0961">Cell wall biogenesis/degradation</keyword>
<evidence type="ECO:0000256" key="8">
    <source>
        <dbReference type="ARBA" id="ARBA00023295"/>
    </source>
</evidence>
<name>A0AA91PW49_CLALS</name>
<dbReference type="KEGG" id="clus:A9F13_19g00187"/>
<sequence>MKASIALSALLALASAAPSRMHHHHEHKRDVVTVTVGENAESALSKKDSSAPPASSPSSSGPASGSSSGSAPSAASSGSSSGSGSSSISGDLSAFADPTVKFEDGVHDCSTLPTGQGVIAVDWISGLNGGYTSIMNLNGDTSSTCQDGFYCSYACQAGMSKTQWPSNQPSNGMSVGGLQCKNGKLYRSNPDSDYLCEWGSQTADFVSKLDKDVAICRTDYPGSENMNVPTLLSAGGSTPCTVVDSDTYFKWNNGKTSAQYYVNNAGVSVEDGCIWGDASSGVGNWAPVVLGAGTTGGNTYLSLIPNPNNKQAPNYSIEIKGADGASTVGSCSYVNGQYNGGDGSDGCTLTLTSGKAQFVFY</sequence>
<evidence type="ECO:0000256" key="2">
    <source>
        <dbReference type="ARBA" id="ARBA00010579"/>
    </source>
</evidence>
<dbReference type="GO" id="GO:0000272">
    <property type="term" value="P:polysaccharide catabolic process"/>
    <property type="evidence" value="ECO:0007669"/>
    <property type="project" value="UniProtKB-KW"/>
</dbReference>
<evidence type="ECO:0000256" key="11">
    <source>
        <dbReference type="SAM" id="MobiDB-lite"/>
    </source>
</evidence>
<organism evidence="13 14">
    <name type="scientific">Clavispora lusitaniae</name>
    <name type="common">Candida lusitaniae</name>
    <dbReference type="NCBI Taxonomy" id="36911"/>
    <lineage>
        <taxon>Eukaryota</taxon>
        <taxon>Fungi</taxon>
        <taxon>Dikarya</taxon>
        <taxon>Ascomycota</taxon>
        <taxon>Saccharomycotina</taxon>
        <taxon>Pichiomycetes</taxon>
        <taxon>Metschnikowiaceae</taxon>
        <taxon>Clavispora</taxon>
    </lineage>
</organism>
<keyword evidence="8" id="KW-0326">Glycosidase</keyword>
<evidence type="ECO:0000256" key="5">
    <source>
        <dbReference type="ARBA" id="ARBA00022729"/>
    </source>
</evidence>
<proteinExistence type="inferred from homology"/>
<dbReference type="InterPro" id="IPR051526">
    <property type="entry name" value="Beta-Glucosidase_SUN"/>
</dbReference>
<evidence type="ECO:0000256" key="12">
    <source>
        <dbReference type="SAM" id="SignalP"/>
    </source>
</evidence>
<keyword evidence="3" id="KW-0134">Cell wall</keyword>
<protein>
    <submittedName>
        <fullName evidence="13">Secreted beta-glucosidase</fullName>
    </submittedName>
</protein>
<dbReference type="GO" id="GO:0016798">
    <property type="term" value="F:hydrolase activity, acting on glycosyl bonds"/>
    <property type="evidence" value="ECO:0007669"/>
    <property type="project" value="UniProtKB-KW"/>
</dbReference>
<dbReference type="GO" id="GO:0009986">
    <property type="term" value="C:cell surface"/>
    <property type="evidence" value="ECO:0007669"/>
    <property type="project" value="TreeGrafter"/>
</dbReference>
<evidence type="ECO:0000256" key="4">
    <source>
        <dbReference type="ARBA" id="ARBA00022525"/>
    </source>
</evidence>
<dbReference type="GO" id="GO:0031505">
    <property type="term" value="P:fungal-type cell wall organization"/>
    <property type="evidence" value="ECO:0007669"/>
    <property type="project" value="TreeGrafter"/>
</dbReference>
<dbReference type="OMA" id="SIMNMDA"/>
<keyword evidence="7" id="KW-0119">Carbohydrate metabolism</keyword>
<evidence type="ECO:0000313" key="13">
    <source>
        <dbReference type="EMBL" id="OVF06622.1"/>
    </source>
</evidence>
<accession>A0AA91PW49</accession>
<dbReference type="InterPro" id="IPR005556">
    <property type="entry name" value="SUN"/>
</dbReference>
<keyword evidence="10" id="KW-0624">Polysaccharide degradation</keyword>
<gene>
    <name evidence="13" type="ORF">A9F13_19g00187</name>
</gene>
<evidence type="ECO:0000256" key="1">
    <source>
        <dbReference type="ARBA" id="ARBA00004191"/>
    </source>
</evidence>
<keyword evidence="4" id="KW-0964">Secreted</keyword>